<organism evidence="1 2">
    <name type="scientific">Panagrellus redivivus</name>
    <name type="common">Microworm</name>
    <dbReference type="NCBI Taxonomy" id="6233"/>
    <lineage>
        <taxon>Eukaryota</taxon>
        <taxon>Metazoa</taxon>
        <taxon>Ecdysozoa</taxon>
        <taxon>Nematoda</taxon>
        <taxon>Chromadorea</taxon>
        <taxon>Rhabditida</taxon>
        <taxon>Tylenchina</taxon>
        <taxon>Panagrolaimomorpha</taxon>
        <taxon>Panagrolaimoidea</taxon>
        <taxon>Panagrolaimidae</taxon>
        <taxon>Panagrellus</taxon>
    </lineage>
</organism>
<proteinExistence type="predicted"/>
<reference evidence="1" key="1">
    <citation type="journal article" date="2013" name="Genetics">
        <title>The draft genome and transcriptome of Panagrellus redivivus are shaped by the harsh demands of a free-living lifestyle.</title>
        <authorList>
            <person name="Srinivasan J."/>
            <person name="Dillman A.R."/>
            <person name="Macchietto M.G."/>
            <person name="Heikkinen L."/>
            <person name="Lakso M."/>
            <person name="Fracchia K.M."/>
            <person name="Antoshechkin I."/>
            <person name="Mortazavi A."/>
            <person name="Wong G."/>
            <person name="Sternberg P.W."/>
        </authorList>
    </citation>
    <scope>NUCLEOTIDE SEQUENCE [LARGE SCALE GENOMIC DNA]</scope>
    <source>
        <strain evidence="1">MT8872</strain>
    </source>
</reference>
<dbReference type="AlphaFoldDB" id="A0A7E4VD82"/>
<name>A0A7E4VD82_PANRE</name>
<evidence type="ECO:0000313" key="2">
    <source>
        <dbReference type="WBParaSite" id="Pan_g19065.t1"/>
    </source>
</evidence>
<protein>
    <submittedName>
        <fullName evidence="2">VWFA domain-containing protein</fullName>
    </submittedName>
</protein>
<evidence type="ECO:0000313" key="1">
    <source>
        <dbReference type="Proteomes" id="UP000492821"/>
    </source>
</evidence>
<dbReference type="Proteomes" id="UP000492821">
    <property type="component" value="Unassembled WGS sequence"/>
</dbReference>
<dbReference type="WBParaSite" id="Pan_g19065.t1">
    <property type="protein sequence ID" value="Pan_g19065.t1"/>
    <property type="gene ID" value="Pan_g19065"/>
</dbReference>
<keyword evidence="1" id="KW-1185">Reference proteome</keyword>
<sequence>MIEAYRNEVLQTVCILSKGSTMFYLDARKYNSSKKLNMKQVSTIPYTDASSLREALNSIADAENTFISTVVIVDTGSTADEMSALHGLVLDYAFKVYVIPTLMARIVASFDLYFKEGQIDYNYNQKFRLLTCGNGIESTRLDRENASSNVGCSNSTFSGTYSFGCRALKFGIFFDFRAA</sequence>
<accession>A0A7E4VD82</accession>
<reference evidence="2" key="2">
    <citation type="submission" date="2020-10" db="UniProtKB">
        <authorList>
            <consortium name="WormBaseParasite"/>
        </authorList>
    </citation>
    <scope>IDENTIFICATION</scope>
</reference>